<dbReference type="InParanoid" id="A0A1M6BXJ9"/>
<keyword evidence="2" id="KW-0012">Acyltransferase</keyword>
<dbReference type="FunCoup" id="A0A1M6BXJ9">
    <property type="interactions" value="57"/>
</dbReference>
<evidence type="ECO:0000256" key="2">
    <source>
        <dbReference type="ARBA" id="ARBA00023315"/>
    </source>
</evidence>
<keyword evidence="4" id="KW-0689">Ribosomal protein</keyword>
<dbReference type="InterPro" id="IPR050680">
    <property type="entry name" value="YpeA/RimI_acetyltransf"/>
</dbReference>
<evidence type="ECO:0000259" key="3">
    <source>
        <dbReference type="PROSITE" id="PS51186"/>
    </source>
</evidence>
<dbReference type="Gene3D" id="3.40.630.30">
    <property type="match status" value="1"/>
</dbReference>
<dbReference type="InterPro" id="IPR000182">
    <property type="entry name" value="GNAT_dom"/>
</dbReference>
<accession>A0A1M6BXJ9</accession>
<dbReference type="GO" id="GO:0016747">
    <property type="term" value="F:acyltransferase activity, transferring groups other than amino-acyl groups"/>
    <property type="evidence" value="ECO:0007669"/>
    <property type="project" value="InterPro"/>
</dbReference>
<evidence type="ECO:0000313" key="5">
    <source>
        <dbReference type="Proteomes" id="UP000184510"/>
    </source>
</evidence>
<reference evidence="4 5" key="1">
    <citation type="submission" date="2016-11" db="EMBL/GenBank/DDBJ databases">
        <authorList>
            <person name="Jaros S."/>
            <person name="Januszkiewicz K."/>
            <person name="Wedrychowicz H."/>
        </authorList>
    </citation>
    <scope>NUCLEOTIDE SEQUENCE [LARGE SCALE GENOMIC DNA]</scope>
    <source>
        <strain evidence="4 5">DSM 18772</strain>
    </source>
</reference>
<feature type="domain" description="N-acetyltransferase" evidence="3">
    <location>
        <begin position="7"/>
        <end position="145"/>
    </location>
</feature>
<dbReference type="GO" id="GO:0005840">
    <property type="term" value="C:ribosome"/>
    <property type="evidence" value="ECO:0007669"/>
    <property type="project" value="UniProtKB-KW"/>
</dbReference>
<dbReference type="SUPFAM" id="SSF55729">
    <property type="entry name" value="Acyl-CoA N-acyltransferases (Nat)"/>
    <property type="match status" value="1"/>
</dbReference>
<dbReference type="InterPro" id="IPR016181">
    <property type="entry name" value="Acyl_CoA_acyltransferase"/>
</dbReference>
<gene>
    <name evidence="4" type="ORF">SAMN02745181_0336</name>
</gene>
<keyword evidence="4" id="KW-0687">Ribonucleoprotein</keyword>
<dbReference type="RefSeq" id="WP_159434725.1">
    <property type="nucleotide sequence ID" value="NZ_FQYR01000002.1"/>
</dbReference>
<dbReference type="AlphaFoldDB" id="A0A1M6BXJ9"/>
<proteinExistence type="predicted"/>
<sequence>MHSFSNITIRPARASDLEWLDPFYESQMRPYVELTHEWDTAKFREYFAPEASSIIQEGGEDIGLLVVVEREDGFYIRDILLKPEWQGRGIGSHLLRQVLDRADRKGRQVRLRVLKGNPAIRLYHRLGFTEEEELENCYQLARLLRGV</sequence>
<keyword evidence="5" id="KW-1185">Reference proteome</keyword>
<keyword evidence="1" id="KW-0808">Transferase</keyword>
<dbReference type="PANTHER" id="PTHR43420">
    <property type="entry name" value="ACETYLTRANSFERASE"/>
    <property type="match status" value="1"/>
</dbReference>
<name>A0A1M6BXJ9_9BACT</name>
<dbReference type="PROSITE" id="PS51186">
    <property type="entry name" value="GNAT"/>
    <property type="match status" value="1"/>
</dbReference>
<evidence type="ECO:0000313" key="4">
    <source>
        <dbReference type="EMBL" id="SHI53515.1"/>
    </source>
</evidence>
<dbReference type="STRING" id="1123071.SAMN02745181_0336"/>
<protein>
    <submittedName>
        <fullName evidence="4">Ribosomal protein S18 acetylase RimI</fullName>
    </submittedName>
</protein>
<dbReference type="OrthoDB" id="67353at2"/>
<dbReference type="CDD" id="cd04301">
    <property type="entry name" value="NAT_SF"/>
    <property type="match status" value="1"/>
</dbReference>
<evidence type="ECO:0000256" key="1">
    <source>
        <dbReference type="ARBA" id="ARBA00022679"/>
    </source>
</evidence>
<dbReference type="EMBL" id="FQYR01000002">
    <property type="protein sequence ID" value="SHI53515.1"/>
    <property type="molecule type" value="Genomic_DNA"/>
</dbReference>
<organism evidence="4 5">
    <name type="scientific">Rubritalea squalenifaciens DSM 18772</name>
    <dbReference type="NCBI Taxonomy" id="1123071"/>
    <lineage>
        <taxon>Bacteria</taxon>
        <taxon>Pseudomonadati</taxon>
        <taxon>Verrucomicrobiota</taxon>
        <taxon>Verrucomicrobiia</taxon>
        <taxon>Verrucomicrobiales</taxon>
        <taxon>Rubritaleaceae</taxon>
        <taxon>Rubritalea</taxon>
    </lineage>
</organism>
<dbReference type="Pfam" id="PF00583">
    <property type="entry name" value="Acetyltransf_1"/>
    <property type="match status" value="1"/>
</dbReference>
<dbReference type="Proteomes" id="UP000184510">
    <property type="component" value="Unassembled WGS sequence"/>
</dbReference>